<evidence type="ECO:0008006" key="3">
    <source>
        <dbReference type="Google" id="ProtNLM"/>
    </source>
</evidence>
<dbReference type="EMBL" id="OKRB01000024">
    <property type="protein sequence ID" value="SPE17947.1"/>
    <property type="molecule type" value="Genomic_DNA"/>
</dbReference>
<dbReference type="AlphaFoldDB" id="A0A2N9L3P0"/>
<dbReference type="Proteomes" id="UP000239735">
    <property type="component" value="Unassembled WGS sequence"/>
</dbReference>
<protein>
    <recommendedName>
        <fullName evidence="3">DinB-like domain-containing protein</fullName>
    </recommendedName>
</protein>
<evidence type="ECO:0000313" key="1">
    <source>
        <dbReference type="EMBL" id="SPE17947.1"/>
    </source>
</evidence>
<reference evidence="2" key="1">
    <citation type="submission" date="2018-02" db="EMBL/GenBank/DDBJ databases">
        <authorList>
            <person name="Hausmann B."/>
        </authorList>
    </citation>
    <scope>NUCLEOTIDE SEQUENCE [LARGE SCALE GENOMIC DNA]</scope>
    <source>
        <strain evidence="2">Peat soil MAG SbA5</strain>
    </source>
</reference>
<evidence type="ECO:0000313" key="2">
    <source>
        <dbReference type="Proteomes" id="UP000239735"/>
    </source>
</evidence>
<proteinExistence type="predicted"/>
<gene>
    <name evidence="1" type="ORF">SBA5_120023</name>
</gene>
<name>A0A2N9L3P0_9BACT</name>
<organism evidence="1 2">
    <name type="scientific">Candidatus Sulfuritelmatomonas gaucii</name>
    <dbReference type="NCBI Taxonomy" id="2043161"/>
    <lineage>
        <taxon>Bacteria</taxon>
        <taxon>Pseudomonadati</taxon>
        <taxon>Acidobacteriota</taxon>
        <taxon>Terriglobia</taxon>
        <taxon>Terriglobales</taxon>
        <taxon>Acidobacteriaceae</taxon>
        <taxon>Candidatus Sulfuritelmatomonas</taxon>
    </lineage>
</organism>
<accession>A0A2N9L3P0</accession>
<dbReference type="OrthoDB" id="2678921at2"/>
<sequence length="155" mass="16862">MNDERALLRHTLATLAYRTARAIEGAPATFADFSGAGRRPVQILAHMGDLLHWALSLAQGSQRWHDSQPLAWPQEQQRFFDALTAFDALLASSAPLQAPVERLFQGPVADALTHTGQLAMLRRLAGVPIRGENYYLAAIAVGQVGPGQPDPIKPF</sequence>